<sequence>MNARVFTGIASRNIAATHLKSIAFVTFVLLTVAIAIDLAQTIEDIRTKAADENISLLPLMLEYLLYRSADILARLLPMACLAGSFIAELLRHQRMENVILGAAGAPPTLIFAALVGVGAVTGTLQATLEGWVRPAAVFAQVDLQIGTYAKRFRQGELGTQWILEGDRAIQARILRSDDPKLHDLRVFEGVGDVDLRRIISASRAEPAEADGQWTLFDVTVWQGSEGNTMFPTQYEQLSLPLALTKTHLQYFGILGFYLPNAPLHQIAAVKGAEQTPDAETAVMRRLVAWILPGVFAFLGASLAQAGHNGRFFAWWRLLSLGAFGYICLVSVKSFWALGEFGVLSPLAATTTPLIFAMLAGILIQLRLNGAPRRQKP</sequence>
<evidence type="ECO:0000256" key="6">
    <source>
        <dbReference type="SAM" id="Phobius"/>
    </source>
</evidence>
<feature type="transmembrane region" description="Helical" evidence="6">
    <location>
        <begin position="317"/>
        <end position="337"/>
    </location>
</feature>
<feature type="transmembrane region" description="Helical" evidence="6">
    <location>
        <begin position="71"/>
        <end position="90"/>
    </location>
</feature>
<gene>
    <name evidence="7" type="ORF">SAMN05444000_109111</name>
</gene>
<keyword evidence="8" id="KW-1185">Reference proteome</keyword>
<evidence type="ECO:0000256" key="4">
    <source>
        <dbReference type="ARBA" id="ARBA00022989"/>
    </source>
</evidence>
<evidence type="ECO:0000256" key="2">
    <source>
        <dbReference type="ARBA" id="ARBA00022475"/>
    </source>
</evidence>
<feature type="transmembrane region" description="Helical" evidence="6">
    <location>
        <begin position="21"/>
        <end position="42"/>
    </location>
</feature>
<dbReference type="PANTHER" id="PTHR33529:SF2">
    <property type="entry name" value="LIPOPOLYSACCHARIDE EXPORT SYSTEM PERMEASE PROTEIN LPTG"/>
    <property type="match status" value="1"/>
</dbReference>
<organism evidence="7 8">
    <name type="scientific">Shimia gijangensis</name>
    <dbReference type="NCBI Taxonomy" id="1470563"/>
    <lineage>
        <taxon>Bacteria</taxon>
        <taxon>Pseudomonadati</taxon>
        <taxon>Pseudomonadota</taxon>
        <taxon>Alphaproteobacteria</taxon>
        <taxon>Rhodobacterales</taxon>
        <taxon>Roseobacteraceae</taxon>
    </lineage>
</organism>
<keyword evidence="5 6" id="KW-0472">Membrane</keyword>
<keyword evidence="3 6" id="KW-0812">Transmembrane</keyword>
<evidence type="ECO:0000313" key="7">
    <source>
        <dbReference type="EMBL" id="SHJ49818.1"/>
    </source>
</evidence>
<evidence type="ECO:0000256" key="1">
    <source>
        <dbReference type="ARBA" id="ARBA00004651"/>
    </source>
</evidence>
<dbReference type="EMBL" id="FQZQ01000009">
    <property type="protein sequence ID" value="SHJ49818.1"/>
    <property type="molecule type" value="Genomic_DNA"/>
</dbReference>
<evidence type="ECO:0000256" key="3">
    <source>
        <dbReference type="ARBA" id="ARBA00022692"/>
    </source>
</evidence>
<feature type="transmembrane region" description="Helical" evidence="6">
    <location>
        <begin position="97"/>
        <end position="120"/>
    </location>
</feature>
<dbReference type="PANTHER" id="PTHR33529">
    <property type="entry name" value="SLR0882 PROTEIN-RELATED"/>
    <property type="match status" value="1"/>
</dbReference>
<comment type="subcellular location">
    <subcellularLocation>
        <location evidence="1">Cell membrane</location>
        <topology evidence="1">Multi-pass membrane protein</topology>
    </subcellularLocation>
</comment>
<dbReference type="GO" id="GO:0015920">
    <property type="term" value="P:lipopolysaccharide transport"/>
    <property type="evidence" value="ECO:0007669"/>
    <property type="project" value="TreeGrafter"/>
</dbReference>
<dbReference type="Proteomes" id="UP000183982">
    <property type="component" value="Unassembled WGS sequence"/>
</dbReference>
<dbReference type="InterPro" id="IPR005495">
    <property type="entry name" value="LptG/LptF_permease"/>
</dbReference>
<keyword evidence="4 6" id="KW-1133">Transmembrane helix</keyword>
<protein>
    <submittedName>
        <fullName evidence="7">Lipopolysaccharide export LptBFGC system, permease protein LptF</fullName>
    </submittedName>
</protein>
<dbReference type="GO" id="GO:0043190">
    <property type="term" value="C:ATP-binding cassette (ABC) transporter complex"/>
    <property type="evidence" value="ECO:0007669"/>
    <property type="project" value="TreeGrafter"/>
</dbReference>
<dbReference type="Pfam" id="PF03739">
    <property type="entry name" value="LptF_LptG"/>
    <property type="match status" value="1"/>
</dbReference>
<evidence type="ECO:0000313" key="8">
    <source>
        <dbReference type="Proteomes" id="UP000183982"/>
    </source>
</evidence>
<reference evidence="8" key="1">
    <citation type="submission" date="2016-11" db="EMBL/GenBank/DDBJ databases">
        <authorList>
            <person name="Varghese N."/>
            <person name="Submissions S."/>
        </authorList>
    </citation>
    <scope>NUCLEOTIDE SEQUENCE [LARGE SCALE GENOMIC DNA]</scope>
    <source>
        <strain evidence="8">DSM 100564</strain>
    </source>
</reference>
<feature type="transmembrane region" description="Helical" evidence="6">
    <location>
        <begin position="286"/>
        <end position="305"/>
    </location>
</feature>
<dbReference type="RefSeq" id="WP_073252040.1">
    <property type="nucleotide sequence ID" value="NZ_FQZQ01000009.1"/>
</dbReference>
<dbReference type="AlphaFoldDB" id="A0A1M6JSX5"/>
<feature type="transmembrane region" description="Helical" evidence="6">
    <location>
        <begin position="343"/>
        <end position="365"/>
    </location>
</feature>
<proteinExistence type="predicted"/>
<accession>A0A1M6JSX5</accession>
<evidence type="ECO:0000256" key="5">
    <source>
        <dbReference type="ARBA" id="ARBA00023136"/>
    </source>
</evidence>
<dbReference type="STRING" id="1470563.SAMN05444000_109111"/>
<name>A0A1M6JSX5_9RHOB</name>
<keyword evidence="2" id="KW-1003">Cell membrane</keyword>